<sequence length="155" mass="15942">MAKVRFIGDPSGEEHRRGTHFAGVALALGEWVDMDDAPARKLLANPHFEVEGVEPVEIAARAPAPVASLTQTIDAHAALQTAHGDLIEAYAARGAELNEAYARIAELEAALANAAPAAQGEGDGRDADGSGKPGAEEDQGARDGAGGRRRGSAGR</sequence>
<feature type="region of interest" description="Disordered" evidence="1">
    <location>
        <begin position="114"/>
        <end position="155"/>
    </location>
</feature>
<proteinExistence type="predicted"/>
<reference evidence="2 3" key="1">
    <citation type="submission" date="2018-01" db="EMBL/GenBank/DDBJ databases">
        <title>Successful Treatment of Persistent Burkholderia cepacia Bacteremia with Ceftazidime-Avibactam.</title>
        <authorList>
            <person name="Tamma P."/>
            <person name="Fan Y."/>
            <person name="Bergman Y."/>
            <person name="Sick-Samuels A."/>
            <person name="Hsu A."/>
            <person name="Timp W."/>
            <person name="Simner P."/>
        </authorList>
    </citation>
    <scope>NUCLEOTIDE SEQUENCE [LARGE SCALE GENOMIC DNA]</scope>
    <source>
        <strain evidence="2 3">170816</strain>
    </source>
</reference>
<evidence type="ECO:0000313" key="3">
    <source>
        <dbReference type="Proteomes" id="UP000238655"/>
    </source>
</evidence>
<dbReference type="EMBL" id="PQVP01000002">
    <property type="protein sequence ID" value="POZ81694.1"/>
    <property type="molecule type" value="Genomic_DNA"/>
</dbReference>
<evidence type="ECO:0000313" key="2">
    <source>
        <dbReference type="EMBL" id="POZ81694.1"/>
    </source>
</evidence>
<accession>A0A2S5DRH6</accession>
<evidence type="ECO:0000256" key="1">
    <source>
        <dbReference type="SAM" id="MobiDB-lite"/>
    </source>
</evidence>
<protein>
    <submittedName>
        <fullName evidence="2">Uncharacterized protein</fullName>
    </submittedName>
</protein>
<comment type="caution">
    <text evidence="2">The sequence shown here is derived from an EMBL/GenBank/DDBJ whole genome shotgun (WGS) entry which is preliminary data.</text>
</comment>
<dbReference type="AlphaFoldDB" id="A0A2S5DRH6"/>
<name>A0A2S5DRH6_9BURK</name>
<organism evidence="2 3">
    <name type="scientific">Burkholderia contaminans</name>
    <dbReference type="NCBI Taxonomy" id="488447"/>
    <lineage>
        <taxon>Bacteria</taxon>
        <taxon>Pseudomonadati</taxon>
        <taxon>Pseudomonadota</taxon>
        <taxon>Betaproteobacteria</taxon>
        <taxon>Burkholderiales</taxon>
        <taxon>Burkholderiaceae</taxon>
        <taxon>Burkholderia</taxon>
        <taxon>Burkholderia cepacia complex</taxon>
    </lineage>
</organism>
<dbReference type="Proteomes" id="UP000238655">
    <property type="component" value="Chromosome 1"/>
</dbReference>
<gene>
    <name evidence="2" type="ORF">C3743_15365</name>
</gene>